<evidence type="ECO:0000313" key="1">
    <source>
        <dbReference type="EMBL" id="UUY04079.1"/>
    </source>
</evidence>
<accession>A0ABY5PHC1</accession>
<protein>
    <submittedName>
        <fullName evidence="1">Uncharacterized protein</fullName>
    </submittedName>
</protein>
<keyword evidence="2" id="KW-1185">Reference proteome</keyword>
<gene>
    <name evidence="1" type="ORF">LRS13_00695</name>
</gene>
<dbReference type="EMBL" id="CP088295">
    <property type="protein sequence ID" value="UUY04079.1"/>
    <property type="molecule type" value="Genomic_DNA"/>
</dbReference>
<proteinExistence type="predicted"/>
<sequence length="70" mass="7619">MITQTPTDLYERLELLRIERALAMGCELRYDPAYMADLDTEIAAMHAAWVGAAVTEIAVLRAALVGAPQG</sequence>
<evidence type="ECO:0000313" key="2">
    <source>
        <dbReference type="Proteomes" id="UP001058860"/>
    </source>
</evidence>
<dbReference type="RefSeq" id="WP_353864573.1">
    <property type="nucleotide sequence ID" value="NZ_CP088295.1"/>
</dbReference>
<organism evidence="1 2">
    <name type="scientific">Svornostia abyssi</name>
    <dbReference type="NCBI Taxonomy" id="2898438"/>
    <lineage>
        <taxon>Bacteria</taxon>
        <taxon>Bacillati</taxon>
        <taxon>Actinomycetota</taxon>
        <taxon>Thermoleophilia</taxon>
        <taxon>Solirubrobacterales</taxon>
        <taxon>Baekduiaceae</taxon>
        <taxon>Svornostia</taxon>
    </lineage>
</organism>
<dbReference type="Proteomes" id="UP001058860">
    <property type="component" value="Chromosome"/>
</dbReference>
<reference evidence="2" key="1">
    <citation type="submission" date="2021-11" db="EMBL/GenBank/DDBJ databases">
        <title>Cultivation dependent microbiological survey of springs from the worlds oldest radium mine currently devoted to the extraction of radon-saturated water.</title>
        <authorList>
            <person name="Kapinusova G."/>
            <person name="Smrhova T."/>
            <person name="Strejcek M."/>
            <person name="Suman J."/>
            <person name="Jani K."/>
            <person name="Pajer P."/>
            <person name="Uhlik O."/>
        </authorList>
    </citation>
    <scope>NUCLEOTIDE SEQUENCE [LARGE SCALE GENOMIC DNA]</scope>
    <source>
        <strain evidence="2">J379</strain>
    </source>
</reference>
<name>A0ABY5PHC1_9ACTN</name>